<protein>
    <submittedName>
        <fullName evidence="1">Uncharacterized protein</fullName>
    </submittedName>
</protein>
<feature type="non-terminal residue" evidence="1">
    <location>
        <position position="1"/>
    </location>
</feature>
<proteinExistence type="predicted"/>
<name>A0ABU6JKC3_9BURK</name>
<organism evidence="1 2">
    <name type="scientific">Noviherbaspirillum album</name>
    <dbReference type="NCBI Taxonomy" id="3080276"/>
    <lineage>
        <taxon>Bacteria</taxon>
        <taxon>Pseudomonadati</taxon>
        <taxon>Pseudomonadota</taxon>
        <taxon>Betaproteobacteria</taxon>
        <taxon>Burkholderiales</taxon>
        <taxon>Oxalobacteraceae</taxon>
        <taxon>Noviherbaspirillum</taxon>
    </lineage>
</organism>
<evidence type="ECO:0000313" key="1">
    <source>
        <dbReference type="EMBL" id="MEC4723805.1"/>
    </source>
</evidence>
<dbReference type="Proteomes" id="UP001352263">
    <property type="component" value="Unassembled WGS sequence"/>
</dbReference>
<reference evidence="1 2" key="1">
    <citation type="submission" date="2023-10" db="EMBL/GenBank/DDBJ databases">
        <title>Noviherbaspirillum sp. CPCC 100848 genome assembly.</title>
        <authorList>
            <person name="Li X.Y."/>
            <person name="Fang X.M."/>
        </authorList>
    </citation>
    <scope>NUCLEOTIDE SEQUENCE [LARGE SCALE GENOMIC DNA]</scope>
    <source>
        <strain evidence="1 2">CPCC 100848</strain>
    </source>
</reference>
<gene>
    <name evidence="1" type="ORF">RY831_32310</name>
</gene>
<comment type="caution">
    <text evidence="1">The sequence shown here is derived from an EMBL/GenBank/DDBJ whole genome shotgun (WGS) entry which is preliminary data.</text>
</comment>
<keyword evidence="2" id="KW-1185">Reference proteome</keyword>
<dbReference type="EMBL" id="JAWIIV010000080">
    <property type="protein sequence ID" value="MEC4723805.1"/>
    <property type="molecule type" value="Genomic_DNA"/>
</dbReference>
<evidence type="ECO:0000313" key="2">
    <source>
        <dbReference type="Proteomes" id="UP001352263"/>
    </source>
</evidence>
<dbReference type="RefSeq" id="WP_326510407.1">
    <property type="nucleotide sequence ID" value="NZ_JAWIIV010000080.1"/>
</dbReference>
<accession>A0ABU6JKC3</accession>
<sequence length="66" mass="7856">MWKRQWQQVIPFFAYPPEVRTIIYTTDEIDNDFVRGCVSKTHLLKFGHNRIRPADLVFFRSAGVRS</sequence>